<keyword evidence="2" id="KW-1185">Reference proteome</keyword>
<comment type="caution">
    <text evidence="1">The sequence shown here is derived from an EMBL/GenBank/DDBJ whole genome shotgun (WGS) entry which is preliminary data.</text>
</comment>
<dbReference type="InterPro" id="IPR025455">
    <property type="entry name" value="DUF4276"/>
</dbReference>
<gene>
    <name evidence="1" type="ORF">DSOL_2940</name>
</gene>
<sequence length="210" mass="23988">MVSRQQYATVKLYIEGGGEQNRLKRECRRAFASFFERVGFRGRMPRVVACGSRNEAFRDFCSSLKSADRTKEIAFLLVDSEDAVVEELQNKPWEHLRNRDHWTQPDAATNEQVHLMIQCMENLFLADTEALRRFFGQGFNSNALPSNTNIERIAKSDVLRSLENATRHSQKGSYGKGDHSFKILEEVDAMKVVNASSSAKRLILELDKVL</sequence>
<evidence type="ECO:0000313" key="2">
    <source>
        <dbReference type="Proteomes" id="UP000186102"/>
    </source>
</evidence>
<dbReference type="Pfam" id="PF14103">
    <property type="entry name" value="DUF4276"/>
    <property type="match status" value="1"/>
</dbReference>
<organism evidence="1 2">
    <name type="scientific">Desulfosporosinus metallidurans</name>
    <dbReference type="NCBI Taxonomy" id="1888891"/>
    <lineage>
        <taxon>Bacteria</taxon>
        <taxon>Bacillati</taxon>
        <taxon>Bacillota</taxon>
        <taxon>Clostridia</taxon>
        <taxon>Eubacteriales</taxon>
        <taxon>Desulfitobacteriaceae</taxon>
        <taxon>Desulfosporosinus</taxon>
    </lineage>
</organism>
<reference evidence="1 2" key="1">
    <citation type="submission" date="2016-09" db="EMBL/GenBank/DDBJ databases">
        <title>Complete genome of Desulfosporosinus sp. OL.</title>
        <authorList>
            <person name="Mardanov A."/>
            <person name="Beletsky A."/>
            <person name="Panova A."/>
            <person name="Karnachuk O."/>
            <person name="Ravin N."/>
        </authorList>
    </citation>
    <scope>NUCLEOTIDE SEQUENCE [LARGE SCALE GENOMIC DNA]</scope>
    <source>
        <strain evidence="1 2">OL</strain>
    </source>
</reference>
<proteinExistence type="predicted"/>
<dbReference type="STRING" id="1888891.DSOL_2940"/>
<name>A0A1Q8QU42_9FIRM</name>
<dbReference type="OrthoDB" id="459394at2"/>
<dbReference type="AlphaFoldDB" id="A0A1Q8QU42"/>
<dbReference type="Proteomes" id="UP000186102">
    <property type="component" value="Unassembled WGS sequence"/>
</dbReference>
<protein>
    <recommendedName>
        <fullName evidence="3">DUF4276 family protein</fullName>
    </recommendedName>
</protein>
<evidence type="ECO:0000313" key="1">
    <source>
        <dbReference type="EMBL" id="OLN30822.1"/>
    </source>
</evidence>
<accession>A0A1Q8QU42</accession>
<dbReference type="RefSeq" id="WP_075365479.1">
    <property type="nucleotide sequence ID" value="NZ_MLBF01000022.1"/>
</dbReference>
<evidence type="ECO:0008006" key="3">
    <source>
        <dbReference type="Google" id="ProtNLM"/>
    </source>
</evidence>
<dbReference type="EMBL" id="MLBF01000022">
    <property type="protein sequence ID" value="OLN30822.1"/>
    <property type="molecule type" value="Genomic_DNA"/>
</dbReference>